<evidence type="ECO:0000256" key="4">
    <source>
        <dbReference type="SAM" id="SignalP"/>
    </source>
</evidence>
<evidence type="ECO:0000259" key="5">
    <source>
        <dbReference type="Pfam" id="PF09084"/>
    </source>
</evidence>
<keyword evidence="3 4" id="KW-0732">Signal</keyword>
<dbReference type="InterPro" id="IPR015168">
    <property type="entry name" value="SsuA/THI5"/>
</dbReference>
<evidence type="ECO:0000313" key="7">
    <source>
        <dbReference type="Proteomes" id="UP000294545"/>
    </source>
</evidence>
<dbReference type="PANTHER" id="PTHR30024:SF47">
    <property type="entry name" value="TAURINE-BINDING PERIPLASMIC PROTEIN"/>
    <property type="match status" value="1"/>
</dbReference>
<name>A0A4R1MLC7_9FIRM</name>
<accession>A0A4R1MLC7</accession>
<dbReference type="Gene3D" id="3.40.190.10">
    <property type="entry name" value="Periplasmic binding protein-like II"/>
    <property type="match status" value="2"/>
</dbReference>
<feature type="signal peptide" evidence="4">
    <location>
        <begin position="1"/>
        <end position="19"/>
    </location>
</feature>
<feature type="domain" description="SsuA/THI5-like" evidence="5">
    <location>
        <begin position="43"/>
        <end position="252"/>
    </location>
</feature>
<comment type="subcellular location">
    <subcellularLocation>
        <location evidence="1">Periplasm</location>
    </subcellularLocation>
</comment>
<sequence>MKKIICVFVLIFTVFSVSLVGCQSNQDLTTVRFNEVVHSVFYAPQYVAIEKGFFEEEGINLELSTGWGADKTMTALLSNNADIGFMGSEASVYVYNEGQEDYAVNFALLTQRAGNFLIAREDEPTFDWENVKGKTIVGGRKGGMPQMVLEYILKQNGIAPYEDVEIITNIDFTATAGAFSGGTGDYIVDFEPTASALENEGVGHVVASLGVDSGYIPYTAYMAKKSFIETNPDIIQNFTNAIYKGQQWVAENSADEIAKVIKPQFPETDLETLTQIVNRYKEQDTWTLTPVFPEDGFNLLQNVLDEAGELSQRVDYSTLVDNTFANKVLSE</sequence>
<evidence type="ECO:0000313" key="6">
    <source>
        <dbReference type="EMBL" id="TCK90633.1"/>
    </source>
</evidence>
<dbReference type="Pfam" id="PF09084">
    <property type="entry name" value="NMT1"/>
    <property type="match status" value="1"/>
</dbReference>
<dbReference type="AlphaFoldDB" id="A0A4R1MLC7"/>
<proteinExistence type="inferred from homology"/>
<feature type="chain" id="PRO_5039538924" evidence="4">
    <location>
        <begin position="20"/>
        <end position="331"/>
    </location>
</feature>
<dbReference type="GO" id="GO:0042597">
    <property type="term" value="C:periplasmic space"/>
    <property type="evidence" value="ECO:0007669"/>
    <property type="project" value="UniProtKB-SubCell"/>
</dbReference>
<comment type="caution">
    <text evidence="6">The sequence shown here is derived from an EMBL/GenBank/DDBJ whole genome shotgun (WGS) entry which is preliminary data.</text>
</comment>
<keyword evidence="7" id="KW-1185">Reference proteome</keyword>
<evidence type="ECO:0000256" key="2">
    <source>
        <dbReference type="ARBA" id="ARBA00010742"/>
    </source>
</evidence>
<evidence type="ECO:0000256" key="1">
    <source>
        <dbReference type="ARBA" id="ARBA00004418"/>
    </source>
</evidence>
<dbReference type="EMBL" id="SMGQ01000015">
    <property type="protein sequence ID" value="TCK90633.1"/>
    <property type="molecule type" value="Genomic_DNA"/>
</dbReference>
<dbReference type="OrthoDB" id="9802202at2"/>
<reference evidence="6 7" key="1">
    <citation type="submission" date="2019-03" db="EMBL/GenBank/DDBJ databases">
        <title>Genomic Encyclopedia of Type Strains, Phase IV (KMG-IV): sequencing the most valuable type-strain genomes for metagenomic binning, comparative biology and taxonomic classification.</title>
        <authorList>
            <person name="Goeker M."/>
        </authorList>
    </citation>
    <scope>NUCLEOTIDE SEQUENCE [LARGE SCALE GENOMIC DNA]</scope>
    <source>
        <strain evidence="6 7">DSM 24176</strain>
    </source>
</reference>
<protein>
    <submittedName>
        <fullName evidence="6">NitT/TauT family transport system substrate-binding protein</fullName>
    </submittedName>
</protein>
<dbReference type="Proteomes" id="UP000294545">
    <property type="component" value="Unassembled WGS sequence"/>
</dbReference>
<comment type="similarity">
    <text evidence="2">Belongs to the bacterial solute-binding protein SsuA/TauA family.</text>
</comment>
<gene>
    <name evidence="6" type="ORF">EDC19_2402</name>
</gene>
<organism evidence="6 7">
    <name type="scientific">Natranaerovirga hydrolytica</name>
    <dbReference type="NCBI Taxonomy" id="680378"/>
    <lineage>
        <taxon>Bacteria</taxon>
        <taxon>Bacillati</taxon>
        <taxon>Bacillota</taxon>
        <taxon>Clostridia</taxon>
        <taxon>Lachnospirales</taxon>
        <taxon>Natranaerovirgaceae</taxon>
        <taxon>Natranaerovirga</taxon>
    </lineage>
</organism>
<dbReference type="PANTHER" id="PTHR30024">
    <property type="entry name" value="ALIPHATIC SULFONATES-BINDING PROTEIN-RELATED"/>
    <property type="match status" value="1"/>
</dbReference>
<dbReference type="SUPFAM" id="SSF53850">
    <property type="entry name" value="Periplasmic binding protein-like II"/>
    <property type="match status" value="1"/>
</dbReference>
<evidence type="ECO:0000256" key="3">
    <source>
        <dbReference type="ARBA" id="ARBA00022729"/>
    </source>
</evidence>
<dbReference type="RefSeq" id="WP_132283074.1">
    <property type="nucleotide sequence ID" value="NZ_SMGQ01000015.1"/>
</dbReference>
<dbReference type="PROSITE" id="PS51257">
    <property type="entry name" value="PROKAR_LIPOPROTEIN"/>
    <property type="match status" value="1"/>
</dbReference>